<feature type="signal peptide" evidence="3">
    <location>
        <begin position="1"/>
        <end position="23"/>
    </location>
</feature>
<feature type="compositionally biased region" description="Basic and acidic residues" evidence="1">
    <location>
        <begin position="911"/>
        <end position="920"/>
    </location>
</feature>
<keyword evidence="3" id="KW-0732">Signal</keyword>
<reference evidence="5" key="1">
    <citation type="submission" date="2021-01" db="EMBL/GenBank/DDBJ databases">
        <authorList>
            <person name="Corre E."/>
            <person name="Pelletier E."/>
            <person name="Niang G."/>
            <person name="Scheremetjew M."/>
            <person name="Finn R."/>
            <person name="Kale V."/>
            <person name="Holt S."/>
            <person name="Cochrane G."/>
            <person name="Meng A."/>
            <person name="Brown T."/>
            <person name="Cohen L."/>
        </authorList>
    </citation>
    <scope>NUCLEOTIDE SEQUENCE</scope>
    <source>
        <strain evidence="5">CCMP219</strain>
    </source>
</reference>
<dbReference type="Pfam" id="PF05548">
    <property type="entry name" value="Peptidase_M11"/>
    <property type="match status" value="1"/>
</dbReference>
<dbReference type="PANTHER" id="PTHR34859:SF2">
    <property type="entry name" value="LYSM DOMAIN-CONTAINING PROTEIN"/>
    <property type="match status" value="1"/>
</dbReference>
<feature type="region of interest" description="Disordered" evidence="1">
    <location>
        <begin position="1266"/>
        <end position="1293"/>
    </location>
</feature>
<feature type="compositionally biased region" description="Pro residues" evidence="1">
    <location>
        <begin position="643"/>
        <end position="719"/>
    </location>
</feature>
<protein>
    <recommendedName>
        <fullName evidence="4">Peptidase M11 gametolysin domain-containing protein</fullName>
    </recommendedName>
</protein>
<keyword evidence="2" id="KW-0812">Transmembrane</keyword>
<dbReference type="EMBL" id="HBEC01030707">
    <property type="protein sequence ID" value="CAD8297762.1"/>
    <property type="molecule type" value="Transcribed_RNA"/>
</dbReference>
<dbReference type="InterPro" id="IPR008752">
    <property type="entry name" value="Peptidase_M11"/>
</dbReference>
<feature type="region of interest" description="Disordered" evidence="1">
    <location>
        <begin position="641"/>
        <end position="722"/>
    </location>
</feature>
<dbReference type="PRINTS" id="PR01217">
    <property type="entry name" value="PRICHEXTENSN"/>
</dbReference>
<feature type="region of interest" description="Disordered" evidence="1">
    <location>
        <begin position="900"/>
        <end position="930"/>
    </location>
</feature>
<evidence type="ECO:0000256" key="3">
    <source>
        <dbReference type="SAM" id="SignalP"/>
    </source>
</evidence>
<gene>
    <name evidence="5" type="ORF">CEUR00632_LOCUS14204</name>
</gene>
<evidence type="ECO:0000313" key="5">
    <source>
        <dbReference type="EMBL" id="CAD8297762.1"/>
    </source>
</evidence>
<feature type="region of interest" description="Disordered" evidence="1">
    <location>
        <begin position="1091"/>
        <end position="1111"/>
    </location>
</feature>
<keyword evidence="2" id="KW-0472">Membrane</keyword>
<feature type="region of interest" description="Disordered" evidence="1">
    <location>
        <begin position="977"/>
        <end position="1041"/>
    </location>
</feature>
<feature type="region of interest" description="Disordered" evidence="1">
    <location>
        <begin position="1183"/>
        <end position="1208"/>
    </location>
</feature>
<evidence type="ECO:0000256" key="1">
    <source>
        <dbReference type="SAM" id="MobiDB-lite"/>
    </source>
</evidence>
<feature type="transmembrane region" description="Helical" evidence="2">
    <location>
        <begin position="869"/>
        <end position="893"/>
    </location>
</feature>
<keyword evidence="2" id="KW-1133">Transmembrane helix</keyword>
<sequence>MARSTKLLLFLAAAAALSAAAVGQVVELDVLIVEAEENEIQTGTGEGSDREYIAKPTTLDAGGRRRLSQGDQPTVARVILPPGVADTFTSGAIINITSSAPVSRRMRSLLQIDEDTPVVEVFNFTTLQPGGEPADFDPQTGTIQLRSITFLINIAGEVPPISAAQFEAQWFNSANPAGPDNTDTMENYYGQCSFRKTLMTNTDGKNIVVNLLDKPMPISGRSTFTRLNYYADQRCGFAELYAAQEWGALQYGFMTGSNASINEFTRRIVVMPSTLCPWYGVAFQGCSGQYCYVWVRADRVRFLNTFFHEIGHTLYANHASTLTWEYGDCSDPMGCMADRGCYNAPNGYRAGWYLPLAKHYGLNTSIGVWYNYALPAITEAETNLVVIFPNWTTPEWPGFSQAGEGLPAYYLSMKDKTGYDASLQAQFARKLSVHVSNASSITDPLRSILVTGTGLTLGSKINDTVIDLIISFSGVNASFATASFCRYRTTYETGADCFNGIDDDCDGLIDEFSPGCQSVPPVCGDGVCVLPETSCSCPQDCAPVCGDGCCRGSESAETCPEDCRGFCGDGTCNAFYEAADNCPRDCVGFCGDRVCNNFYSETPITCQADCPGFCGDRACNSFFGETCESCPADCVRGCGSTPSDPPPPSPPPPTRSPPPSPPPPRPPSPRPPSPPPPRPPSPRPPPPPRPPSPPPPSPPPPSPPPPSPPPPPRPPPRPPLSDTSLLLTLIADVQRDADQVRAQDALASATCAALGLALTECSVRSVEELESRLSMRRSARRTLSLPADAGSALRRVAVTVQVLLRSVSDSARAEFTAQALTSDPQPALNMDALRGEGVMRVVSGYMEYFKAGNSPGPSDHGSGLSGGQVAGVVVGCVVGTALIVGVAIAAALLMRRRQQHSGKTSVVEKANAARDEGEQMEHEEEDDLRSARTNAEPLQMWHLGLGGLSQLEADALLSPRRQLTSLNPFRFRALTSPALGADQPGMRTASQVGNGSPLPASGTGDAADDADDGASRSKPGGTRQRRSSAPAGPHGETESAAELRVKVRQLEAVLTAMLVQPVGSHVQPLMRRQKQQLEHWQQLLQQQLTESQQARQLMPASSTELPPPQSQLAPTLLQQLQQQQLGAGTHSQEQHRHQFLQTAAEIYVEENGPLEAAAGRGGQAAQHANAPFVANPGAQLHQGAAKLTAGQHATESKDSAIGDAGGAADPEAAANPALVGLETVAIREGARHRCTEDATVRQPSGSDAVNFNGCSDANEMMLPTPPGATMSRAVDGSSEVVSATPPHGKDVTS</sequence>
<proteinExistence type="predicted"/>
<organism evidence="5">
    <name type="scientific">Chlamydomonas euryale</name>
    <dbReference type="NCBI Taxonomy" id="1486919"/>
    <lineage>
        <taxon>Eukaryota</taxon>
        <taxon>Viridiplantae</taxon>
        <taxon>Chlorophyta</taxon>
        <taxon>core chlorophytes</taxon>
        <taxon>Chlorophyceae</taxon>
        <taxon>CS clade</taxon>
        <taxon>Chlamydomonadales</taxon>
        <taxon>Chlamydomonadaceae</taxon>
        <taxon>Chlamydomonas</taxon>
    </lineage>
</organism>
<evidence type="ECO:0000259" key="4">
    <source>
        <dbReference type="Pfam" id="PF05548"/>
    </source>
</evidence>
<feature type="domain" description="Peptidase M11 gametolysin" evidence="4">
    <location>
        <begin position="180"/>
        <end position="439"/>
    </location>
</feature>
<accession>A0A7R9VKM2</accession>
<evidence type="ECO:0000256" key="2">
    <source>
        <dbReference type="SAM" id="Phobius"/>
    </source>
</evidence>
<name>A0A7R9VKM2_9CHLO</name>
<dbReference type="PANTHER" id="PTHR34859">
    <property type="entry name" value="UNNAMED PRODUCT"/>
    <property type="match status" value="1"/>
</dbReference>
<feature type="chain" id="PRO_5031553852" description="Peptidase M11 gametolysin domain-containing protein" evidence="3">
    <location>
        <begin position="24"/>
        <end position="1293"/>
    </location>
</feature>